<protein>
    <submittedName>
        <fullName evidence="1">Uncharacterized protein</fullName>
    </submittedName>
</protein>
<proteinExistence type="predicted"/>
<evidence type="ECO:0000313" key="1">
    <source>
        <dbReference type="EMBL" id="CAD7454390.1"/>
    </source>
</evidence>
<dbReference type="PANTHER" id="PTHR10663">
    <property type="entry name" value="GUANYL-NUCLEOTIDE EXCHANGE FACTOR"/>
    <property type="match status" value="1"/>
</dbReference>
<dbReference type="AlphaFoldDB" id="A0A7R9FJ24"/>
<reference evidence="1" key="1">
    <citation type="submission" date="2020-11" db="EMBL/GenBank/DDBJ databases">
        <authorList>
            <person name="Tran Van P."/>
        </authorList>
    </citation>
    <scope>NUCLEOTIDE SEQUENCE</scope>
</reference>
<sequence>MQIEGIVPITRANRGRVLFGTVYRGALVTDGFDNMDCGAVQAVERLGGVACASAEERDKGLTQQKCAMISAHYSMSNDFDNLVISLCKFTTLLNSPETPDALTVAFGSNPKARLAAKTVFNLAHRHGDILRDGWRNVLECVLQLYRCKLLPKVLIEADDFIDISGKILLLREETPSQKTETGLFSSLYSYIALGASGR</sequence>
<dbReference type="PANTHER" id="PTHR10663:SF388">
    <property type="entry name" value="GOLGI-SPECIFIC BREFELDIN A-RESISTANCE GUANINE NUCLEOTIDE EXCHANGE FACTOR 1"/>
    <property type="match status" value="1"/>
</dbReference>
<accession>A0A7R9FJ24</accession>
<organism evidence="1">
    <name type="scientific">Timema tahoe</name>
    <dbReference type="NCBI Taxonomy" id="61484"/>
    <lineage>
        <taxon>Eukaryota</taxon>
        <taxon>Metazoa</taxon>
        <taxon>Ecdysozoa</taxon>
        <taxon>Arthropoda</taxon>
        <taxon>Hexapoda</taxon>
        <taxon>Insecta</taxon>
        <taxon>Pterygota</taxon>
        <taxon>Neoptera</taxon>
        <taxon>Polyneoptera</taxon>
        <taxon>Phasmatodea</taxon>
        <taxon>Timematodea</taxon>
        <taxon>Timematoidea</taxon>
        <taxon>Timematidae</taxon>
        <taxon>Timema</taxon>
    </lineage>
</organism>
<dbReference type="EMBL" id="OE000589">
    <property type="protein sequence ID" value="CAD7454390.1"/>
    <property type="molecule type" value="Genomic_DNA"/>
</dbReference>
<name>A0A7R9FJ24_9NEOP</name>
<gene>
    <name evidence="1" type="ORF">TTEB3V08_LOCUS2495</name>
</gene>